<dbReference type="PANTHER" id="PTHR33064:SF37">
    <property type="entry name" value="RIBONUCLEASE H"/>
    <property type="match status" value="1"/>
</dbReference>
<gene>
    <name evidence="2" type="ORF">DH2020_007116</name>
</gene>
<dbReference type="PANTHER" id="PTHR33064">
    <property type="entry name" value="POL PROTEIN"/>
    <property type="match status" value="1"/>
</dbReference>
<name>A0ABR0TXA0_REHGL</name>
<dbReference type="InterPro" id="IPR043128">
    <property type="entry name" value="Rev_trsase/Diguanyl_cyclase"/>
</dbReference>
<dbReference type="Proteomes" id="UP001318860">
    <property type="component" value="Unassembled WGS sequence"/>
</dbReference>
<feature type="transmembrane region" description="Helical" evidence="1">
    <location>
        <begin position="56"/>
        <end position="75"/>
    </location>
</feature>
<keyword evidence="1" id="KW-0472">Membrane</keyword>
<accession>A0ABR0TXA0</accession>
<sequence length="114" mass="13373">MNREDREDMQKILKEHLDLKLISPEFLHHSDPGFLESYCGKDTGFRILKERSELQSFLGVVNFAGMFINNLAYYMKVFSPLLKKDAVFKWEDEHQEGIKQLKEVCKKLPKLAIP</sequence>
<comment type="caution">
    <text evidence="2">The sequence shown here is derived from an EMBL/GenBank/DDBJ whole genome shotgun (WGS) entry which is preliminary data.</text>
</comment>
<keyword evidence="1" id="KW-1133">Transmembrane helix</keyword>
<dbReference type="EMBL" id="JABTTQ020003506">
    <property type="protein sequence ID" value="KAK6114847.1"/>
    <property type="molecule type" value="Genomic_DNA"/>
</dbReference>
<keyword evidence="3" id="KW-1185">Reference proteome</keyword>
<reference evidence="2 3" key="1">
    <citation type="journal article" date="2021" name="Comput. Struct. Biotechnol. J.">
        <title>De novo genome assembly of the potent medicinal plant Rehmannia glutinosa using nanopore technology.</title>
        <authorList>
            <person name="Ma L."/>
            <person name="Dong C."/>
            <person name="Song C."/>
            <person name="Wang X."/>
            <person name="Zheng X."/>
            <person name="Niu Y."/>
            <person name="Chen S."/>
            <person name="Feng W."/>
        </authorList>
    </citation>
    <scope>NUCLEOTIDE SEQUENCE [LARGE SCALE GENOMIC DNA]</scope>
    <source>
        <strain evidence="2">DH-2019</strain>
    </source>
</reference>
<protein>
    <submittedName>
        <fullName evidence="2">Uncharacterized protein</fullName>
    </submittedName>
</protein>
<evidence type="ECO:0000313" key="2">
    <source>
        <dbReference type="EMBL" id="KAK6114847.1"/>
    </source>
</evidence>
<keyword evidence="1" id="KW-0812">Transmembrane</keyword>
<dbReference type="Gene3D" id="3.30.70.270">
    <property type="match status" value="1"/>
</dbReference>
<proteinExistence type="predicted"/>
<evidence type="ECO:0000256" key="1">
    <source>
        <dbReference type="SAM" id="Phobius"/>
    </source>
</evidence>
<evidence type="ECO:0000313" key="3">
    <source>
        <dbReference type="Proteomes" id="UP001318860"/>
    </source>
</evidence>
<organism evidence="2 3">
    <name type="scientific">Rehmannia glutinosa</name>
    <name type="common">Chinese foxglove</name>
    <dbReference type="NCBI Taxonomy" id="99300"/>
    <lineage>
        <taxon>Eukaryota</taxon>
        <taxon>Viridiplantae</taxon>
        <taxon>Streptophyta</taxon>
        <taxon>Embryophyta</taxon>
        <taxon>Tracheophyta</taxon>
        <taxon>Spermatophyta</taxon>
        <taxon>Magnoliopsida</taxon>
        <taxon>eudicotyledons</taxon>
        <taxon>Gunneridae</taxon>
        <taxon>Pentapetalae</taxon>
        <taxon>asterids</taxon>
        <taxon>lamiids</taxon>
        <taxon>Lamiales</taxon>
        <taxon>Orobanchaceae</taxon>
        <taxon>Rehmannieae</taxon>
        <taxon>Rehmannia</taxon>
    </lineage>
</organism>
<dbReference type="SUPFAM" id="SSF56672">
    <property type="entry name" value="DNA/RNA polymerases"/>
    <property type="match status" value="1"/>
</dbReference>
<dbReference type="InterPro" id="IPR051320">
    <property type="entry name" value="Viral_Replic_Matur_Polypro"/>
</dbReference>
<dbReference type="InterPro" id="IPR043502">
    <property type="entry name" value="DNA/RNA_pol_sf"/>
</dbReference>